<dbReference type="Proteomes" id="UP000621859">
    <property type="component" value="Unassembled WGS sequence"/>
</dbReference>
<dbReference type="SUPFAM" id="SSF50475">
    <property type="entry name" value="FMN-binding split barrel"/>
    <property type="match status" value="1"/>
</dbReference>
<dbReference type="EMBL" id="BMLY01000002">
    <property type="protein sequence ID" value="GGP25550.1"/>
    <property type="molecule type" value="Genomic_DNA"/>
</dbReference>
<dbReference type="PANTHER" id="PTHR35802">
    <property type="entry name" value="PROTEASE SYNTHASE AND SPORULATION PROTEIN PAI 2"/>
    <property type="match status" value="1"/>
</dbReference>
<dbReference type="PROSITE" id="PS51819">
    <property type="entry name" value="VOC"/>
    <property type="match status" value="1"/>
</dbReference>
<dbReference type="InterPro" id="IPR007396">
    <property type="entry name" value="TR_PAI2-type"/>
</dbReference>
<sequence length="333" mass="36466">MYTPDHFGVTDTPTLHEFVRANSFATLISMIDGAPFASHVPLILKSDETGDHLCGHVARANPHWQHWANGAPVLAVFHGAHGYISPTWYAKGPAVPTWNYQAVHATGTIRLVDDPATTLAALVGFYEPAGIAEPVMPAEYVSKLSDYIVAFELDVAQWEGKFKLSQNRPQADQRGVVQALHARGESALADAMQPPAGLQVNGFNHLTLAVTDVARAVRFYVDGLGARLHAQWDGGAYLTVGGQWLCLSLDTSRDATQNRDYTHIAFSVAVEDLGLIRERLVQQGAVSWKDNRSEGDSFYFLDPDGHRLELHVGDLASRLAACRTQPYAGMQFY</sequence>
<comment type="caution">
    <text evidence="2">The sequence shown here is derived from an EMBL/GenBank/DDBJ whole genome shotgun (WGS) entry which is preliminary data.</text>
</comment>
<name>A0ABQ2PIZ9_9NEIS</name>
<proteinExistence type="predicted"/>
<keyword evidence="3" id="KW-1185">Reference proteome</keyword>
<dbReference type="SUPFAM" id="SSF54593">
    <property type="entry name" value="Glyoxalase/Bleomycin resistance protein/Dihydroxybiphenyl dioxygenase"/>
    <property type="match status" value="1"/>
</dbReference>
<evidence type="ECO:0000313" key="2">
    <source>
        <dbReference type="EMBL" id="GGP25550.1"/>
    </source>
</evidence>
<feature type="domain" description="VOC" evidence="1">
    <location>
        <begin position="202"/>
        <end position="313"/>
    </location>
</feature>
<dbReference type="PANTHER" id="PTHR35802:SF1">
    <property type="entry name" value="PROTEASE SYNTHASE AND SPORULATION PROTEIN PAI 2"/>
    <property type="match status" value="1"/>
</dbReference>
<gene>
    <name evidence="2" type="ORF">GCM10010971_13690</name>
</gene>
<dbReference type="Pfam" id="PF04299">
    <property type="entry name" value="FMN_bind_2"/>
    <property type="match status" value="1"/>
</dbReference>
<dbReference type="Gene3D" id="2.30.110.10">
    <property type="entry name" value="Electron Transport, Fmn-binding Protein, Chain A"/>
    <property type="match status" value="1"/>
</dbReference>
<dbReference type="Pfam" id="PF00903">
    <property type="entry name" value="Glyoxalase"/>
    <property type="match status" value="1"/>
</dbReference>
<protein>
    <recommendedName>
        <fullName evidence="1">VOC domain-containing protein</fullName>
    </recommendedName>
</protein>
<accession>A0ABQ2PIZ9</accession>
<reference evidence="3" key="1">
    <citation type="journal article" date="2019" name="Int. J. Syst. Evol. Microbiol.">
        <title>The Global Catalogue of Microorganisms (GCM) 10K type strain sequencing project: providing services to taxonomists for standard genome sequencing and annotation.</title>
        <authorList>
            <consortium name="The Broad Institute Genomics Platform"/>
            <consortium name="The Broad Institute Genome Sequencing Center for Infectious Disease"/>
            <person name="Wu L."/>
            <person name="Ma J."/>
        </authorList>
    </citation>
    <scope>NUCLEOTIDE SEQUENCE [LARGE SCALE GENOMIC DNA]</scope>
    <source>
        <strain evidence="3">CGMCC 1.8860</strain>
    </source>
</reference>
<evidence type="ECO:0000313" key="3">
    <source>
        <dbReference type="Proteomes" id="UP000621859"/>
    </source>
</evidence>
<dbReference type="InterPro" id="IPR012349">
    <property type="entry name" value="Split_barrel_FMN-bd"/>
</dbReference>
<evidence type="ECO:0000259" key="1">
    <source>
        <dbReference type="PROSITE" id="PS51819"/>
    </source>
</evidence>
<dbReference type="InterPro" id="IPR037523">
    <property type="entry name" value="VOC_core"/>
</dbReference>
<dbReference type="InterPro" id="IPR029068">
    <property type="entry name" value="Glyas_Bleomycin-R_OHBP_Dase"/>
</dbReference>
<organism evidence="2 3">
    <name type="scientific">Silvimonas amylolytica</name>
    <dbReference type="NCBI Taxonomy" id="449663"/>
    <lineage>
        <taxon>Bacteria</taxon>
        <taxon>Pseudomonadati</taxon>
        <taxon>Pseudomonadota</taxon>
        <taxon>Betaproteobacteria</taxon>
        <taxon>Neisseriales</taxon>
        <taxon>Chitinibacteraceae</taxon>
        <taxon>Silvimonas</taxon>
    </lineage>
</organism>
<dbReference type="Gene3D" id="3.10.180.10">
    <property type="entry name" value="2,3-Dihydroxybiphenyl 1,2-Dioxygenase, domain 1"/>
    <property type="match status" value="1"/>
</dbReference>
<dbReference type="InterPro" id="IPR004360">
    <property type="entry name" value="Glyas_Fos-R_dOase_dom"/>
</dbReference>